<evidence type="ECO:0000313" key="4">
    <source>
        <dbReference type="Proteomes" id="UP000286100"/>
    </source>
</evidence>
<dbReference type="AlphaFoldDB" id="A0A418WMQ7"/>
<dbReference type="NCBIfam" id="TIGR01819">
    <property type="entry name" value="F420_cofD"/>
    <property type="match status" value="1"/>
</dbReference>
<dbReference type="Proteomes" id="UP000286100">
    <property type="component" value="Unassembled WGS sequence"/>
</dbReference>
<dbReference type="RefSeq" id="WP_119763227.1">
    <property type="nucleotide sequence ID" value="NZ_QYUM01000003.1"/>
</dbReference>
<dbReference type="EC" id="2.7.8.28" evidence="3"/>
<dbReference type="CDD" id="cd07186">
    <property type="entry name" value="CofD_like"/>
    <property type="match status" value="1"/>
</dbReference>
<proteinExistence type="inferred from homology"/>
<dbReference type="GO" id="GO:0043743">
    <property type="term" value="F:LPPG:FO 2-phospho-L-lactate transferase activity"/>
    <property type="evidence" value="ECO:0007669"/>
    <property type="project" value="UniProtKB-EC"/>
</dbReference>
<comment type="caution">
    <text evidence="3">The sequence shown here is derived from an EMBL/GenBank/DDBJ whole genome shotgun (WGS) entry which is preliminary data.</text>
</comment>
<dbReference type="PANTHER" id="PTHR43007:SF1">
    <property type="entry name" value="2-PHOSPHO-L-LACTATE TRANSFERASE"/>
    <property type="match status" value="1"/>
</dbReference>
<dbReference type="InterPro" id="IPR038136">
    <property type="entry name" value="CofD-like_dom_sf"/>
</dbReference>
<dbReference type="EMBL" id="QYUM01000003">
    <property type="protein sequence ID" value="RJF91277.1"/>
    <property type="molecule type" value="Genomic_DNA"/>
</dbReference>
<dbReference type="InterPro" id="IPR010115">
    <property type="entry name" value="FbiA/CofD"/>
</dbReference>
<gene>
    <name evidence="3" type="ORF">D3876_14310</name>
</gene>
<organism evidence="3 4">
    <name type="scientific">Sphingomonas cavernae</name>
    <dbReference type="NCBI Taxonomy" id="2320861"/>
    <lineage>
        <taxon>Bacteria</taxon>
        <taxon>Pseudomonadati</taxon>
        <taxon>Pseudomonadota</taxon>
        <taxon>Alphaproteobacteria</taxon>
        <taxon>Sphingomonadales</taxon>
        <taxon>Sphingomonadaceae</taxon>
        <taxon>Sphingomonas</taxon>
    </lineage>
</organism>
<evidence type="ECO:0000256" key="2">
    <source>
        <dbReference type="ARBA" id="ARBA00022842"/>
    </source>
</evidence>
<accession>A0A418WMQ7</accession>
<dbReference type="Gene3D" id="3.40.50.10680">
    <property type="entry name" value="CofD-like domains"/>
    <property type="match status" value="1"/>
</dbReference>
<dbReference type="HAMAP" id="MF_01257">
    <property type="entry name" value="CofD"/>
    <property type="match status" value="1"/>
</dbReference>
<sequence length="306" mass="31923">MKVVVLTGGVGGAKFVLGLQHCAEVAQLTAIVNTGDDFRHLGLHVSPDIDTLLYTLSGQANAMQGWGREGESWNFMAALKGLGGPDWFNLGDGDLALHVLRTERLAQGETLSTLTAGFAQAWGIAASVLPMSDNAVATWLETDEGALPFQSYFVERQCRPVTRAIRFEGAEEARPAPGVLEALADADAVFIAPSNPWLSVDPVLAVPSIAAALRAISAPVIAISPLVGGKAVKGPTTKLMAELGIDADNEAIARHYAGLVSGLLHDSGDTPPTSVPAHSTATLMTSLDDKIRVARGAIAFAKALKA</sequence>
<dbReference type="Gene3D" id="1.10.8.240">
    <property type="entry name" value="CofD-like domain"/>
    <property type="match status" value="1"/>
</dbReference>
<dbReference type="InterPro" id="IPR002882">
    <property type="entry name" value="CofD"/>
</dbReference>
<protein>
    <submittedName>
        <fullName evidence="3">2-phospho-L-lactate transferase</fullName>
        <ecNumber evidence="3">2.7.8.28</ecNumber>
    </submittedName>
</protein>
<reference evidence="3 4" key="1">
    <citation type="submission" date="2018-09" db="EMBL/GenBank/DDBJ databases">
        <authorList>
            <person name="Zhu H."/>
        </authorList>
    </citation>
    <scope>NUCLEOTIDE SEQUENCE [LARGE SCALE GENOMIC DNA]</scope>
    <source>
        <strain evidence="3 4">K2R01-6</strain>
    </source>
</reference>
<dbReference type="SUPFAM" id="SSF142338">
    <property type="entry name" value="CofD-like"/>
    <property type="match status" value="1"/>
</dbReference>
<evidence type="ECO:0000313" key="3">
    <source>
        <dbReference type="EMBL" id="RJF91277.1"/>
    </source>
</evidence>
<evidence type="ECO:0000256" key="1">
    <source>
        <dbReference type="ARBA" id="ARBA00022679"/>
    </source>
</evidence>
<keyword evidence="4" id="KW-1185">Reference proteome</keyword>
<dbReference type="OrthoDB" id="7466225at2"/>
<name>A0A418WMQ7_9SPHN</name>
<keyword evidence="1 3" id="KW-0808">Transferase</keyword>
<dbReference type="PANTHER" id="PTHR43007">
    <property type="entry name" value="2-PHOSPHO-L-LACTATE TRANSFERASE"/>
    <property type="match status" value="1"/>
</dbReference>
<keyword evidence="2" id="KW-0460">Magnesium</keyword>
<dbReference type="GO" id="GO:0000287">
    <property type="term" value="F:magnesium ion binding"/>
    <property type="evidence" value="ECO:0007669"/>
    <property type="project" value="InterPro"/>
</dbReference>
<dbReference type="Pfam" id="PF01933">
    <property type="entry name" value="CofD"/>
    <property type="match status" value="1"/>
</dbReference>